<dbReference type="EMBL" id="VOPY01000001">
    <property type="protein sequence ID" value="TXC74254.1"/>
    <property type="molecule type" value="Genomic_DNA"/>
</dbReference>
<dbReference type="Gene3D" id="3.10.560.10">
    <property type="entry name" value="Outer membrane lipoprotein wza domain like"/>
    <property type="match status" value="1"/>
</dbReference>
<keyword evidence="4" id="KW-1185">Reference proteome</keyword>
<dbReference type="InterPro" id="IPR003715">
    <property type="entry name" value="Poly_export_N"/>
</dbReference>
<dbReference type="Proteomes" id="UP000321129">
    <property type="component" value="Unassembled WGS sequence"/>
</dbReference>
<evidence type="ECO:0000313" key="3">
    <source>
        <dbReference type="EMBL" id="TXC74254.1"/>
    </source>
</evidence>
<dbReference type="GO" id="GO:0015159">
    <property type="term" value="F:polysaccharide transmembrane transporter activity"/>
    <property type="evidence" value="ECO:0007669"/>
    <property type="project" value="InterPro"/>
</dbReference>
<protein>
    <submittedName>
        <fullName evidence="3">Polysaccharide export protein</fullName>
    </submittedName>
</protein>
<proteinExistence type="predicted"/>
<comment type="caution">
    <text evidence="3">The sequence shown here is derived from an EMBL/GenBank/DDBJ whole genome shotgun (WGS) entry which is preliminary data.</text>
</comment>
<dbReference type="OrthoDB" id="8410640at2"/>
<sequence>MFDFSRLGLSVVFASLFLLLVGCSSPRGDIPVNPASFGVADPTPVVQTDTDYRINALDKFKMTVFRVPDLTGDYQVELSGIVNLPLIGSIAAAGMTSDQLTTRIENAYAARYIRDPRVTIQLTEIKQQQVLVGGSVKQPGLYEVIGASSLLQLVSRASGPDEYANSSRVVVFRTIDGQRNVAAFNYKRIAAGLDPNPTIYPGDEVLMDGSALKRTLHDALSIVPLLGIFQIATGF</sequence>
<dbReference type="Pfam" id="PF02563">
    <property type="entry name" value="Poly_export"/>
    <property type="match status" value="1"/>
</dbReference>
<dbReference type="RefSeq" id="WP_147122224.1">
    <property type="nucleotide sequence ID" value="NZ_VOPY01000001.1"/>
</dbReference>
<dbReference type="PANTHER" id="PTHR33619:SF3">
    <property type="entry name" value="POLYSACCHARIDE EXPORT PROTEIN GFCE-RELATED"/>
    <property type="match status" value="1"/>
</dbReference>
<name>A0A5C6UNV4_9SPHN</name>
<evidence type="ECO:0000256" key="1">
    <source>
        <dbReference type="ARBA" id="ARBA00022729"/>
    </source>
</evidence>
<evidence type="ECO:0000313" key="4">
    <source>
        <dbReference type="Proteomes" id="UP000321129"/>
    </source>
</evidence>
<dbReference type="Gene3D" id="3.30.1950.10">
    <property type="entry name" value="wza like domain"/>
    <property type="match status" value="1"/>
</dbReference>
<organism evidence="3 4">
    <name type="scientific">Flavisphingopyxis soli</name>
    <dbReference type="NCBI Taxonomy" id="2601267"/>
    <lineage>
        <taxon>Bacteria</taxon>
        <taxon>Pseudomonadati</taxon>
        <taxon>Pseudomonadota</taxon>
        <taxon>Alphaproteobacteria</taxon>
        <taxon>Sphingomonadales</taxon>
        <taxon>Sphingopyxidaceae</taxon>
        <taxon>Flavisphingopyxis</taxon>
    </lineage>
</organism>
<evidence type="ECO:0000259" key="2">
    <source>
        <dbReference type="Pfam" id="PF02563"/>
    </source>
</evidence>
<dbReference type="AlphaFoldDB" id="A0A5C6UNV4"/>
<dbReference type="PROSITE" id="PS51257">
    <property type="entry name" value="PROKAR_LIPOPROTEIN"/>
    <property type="match status" value="1"/>
</dbReference>
<feature type="domain" description="Polysaccharide export protein N-terminal" evidence="2">
    <location>
        <begin position="47"/>
        <end position="122"/>
    </location>
</feature>
<gene>
    <name evidence="3" type="ORF">FSZ31_06000</name>
</gene>
<dbReference type="PANTHER" id="PTHR33619">
    <property type="entry name" value="POLYSACCHARIDE EXPORT PROTEIN GFCE-RELATED"/>
    <property type="match status" value="1"/>
</dbReference>
<dbReference type="InterPro" id="IPR049712">
    <property type="entry name" value="Poly_export"/>
</dbReference>
<keyword evidence="1" id="KW-0732">Signal</keyword>
<reference evidence="3 4" key="1">
    <citation type="submission" date="2019-08" db="EMBL/GenBank/DDBJ databases">
        <title>Sphingorhabdus soil sp. nov., isolated from arctic soil.</title>
        <authorList>
            <person name="Liu Y."/>
        </authorList>
    </citation>
    <scope>NUCLEOTIDE SEQUENCE [LARGE SCALE GENOMIC DNA]</scope>
    <source>
        <strain evidence="3 4">D-2Q-5-6</strain>
    </source>
</reference>
<accession>A0A5C6UNV4</accession>